<evidence type="ECO:0000313" key="1">
    <source>
        <dbReference type="EnsemblPlants" id="AVESA.00010b.r2.UnG1427370.1.CDS"/>
    </source>
</evidence>
<evidence type="ECO:0000313" key="2">
    <source>
        <dbReference type="Proteomes" id="UP001732700"/>
    </source>
</evidence>
<proteinExistence type="predicted"/>
<dbReference type="Proteomes" id="UP001732700">
    <property type="component" value="Unassembled WGS sequence"/>
</dbReference>
<dbReference type="EnsemblPlants" id="AVESA.00010b.r2.UnG1427370.1">
    <property type="protein sequence ID" value="AVESA.00010b.r2.UnG1427370.1.CDS"/>
    <property type="gene ID" value="AVESA.00010b.r2.UnG1427370"/>
</dbReference>
<keyword evidence="2" id="KW-1185">Reference proteome</keyword>
<accession>A0ACD6AJ68</accession>
<reference evidence="1" key="1">
    <citation type="submission" date="2025-09" db="UniProtKB">
        <authorList>
            <consortium name="EnsemblPlants"/>
        </authorList>
    </citation>
    <scope>IDENTIFICATION</scope>
</reference>
<sequence length="233" mass="25785">MPPRYSATTVSRIGRRLSSTTTSPARPSRSWSPDAAFAAAKERVRAGTLGPEDAHNLFDELLRQTAPVSERSLTGFLSALARAPDSDSRGDGPALAITLFNRVCREEAGLRVVAPTVYTYSILMDCCCRSRRPVLGLSFFGRLLRTGLKTDEYIASTLLKCLCYAKRTDEAPMHTKITIPYSEDFCNMVKSQNWPPNLLTCFHRIDPRNLHHGSTSETSCAHFIACMVSRTPP</sequence>
<protein>
    <submittedName>
        <fullName evidence="1">Uncharacterized protein</fullName>
    </submittedName>
</protein>
<name>A0ACD6AJ68_AVESA</name>
<organism evidence="1 2">
    <name type="scientific">Avena sativa</name>
    <name type="common">Oat</name>
    <dbReference type="NCBI Taxonomy" id="4498"/>
    <lineage>
        <taxon>Eukaryota</taxon>
        <taxon>Viridiplantae</taxon>
        <taxon>Streptophyta</taxon>
        <taxon>Embryophyta</taxon>
        <taxon>Tracheophyta</taxon>
        <taxon>Spermatophyta</taxon>
        <taxon>Magnoliopsida</taxon>
        <taxon>Liliopsida</taxon>
        <taxon>Poales</taxon>
        <taxon>Poaceae</taxon>
        <taxon>BOP clade</taxon>
        <taxon>Pooideae</taxon>
        <taxon>Poodae</taxon>
        <taxon>Poeae</taxon>
        <taxon>Poeae Chloroplast Group 1 (Aveneae type)</taxon>
        <taxon>Aveninae</taxon>
        <taxon>Avena</taxon>
    </lineage>
</organism>